<evidence type="ECO:0000259" key="2">
    <source>
        <dbReference type="PROSITE" id="PS51464"/>
    </source>
</evidence>
<feature type="domain" description="SIS" evidence="2">
    <location>
        <begin position="39"/>
        <end position="181"/>
    </location>
</feature>
<evidence type="ECO:0000313" key="4">
    <source>
        <dbReference type="Proteomes" id="UP001296706"/>
    </source>
</evidence>
<dbReference type="InterPro" id="IPR001347">
    <property type="entry name" value="SIS_dom"/>
</dbReference>
<dbReference type="PANTHER" id="PTHR10937:SF8">
    <property type="entry name" value="AMINOTRANSFERASE-RELATED"/>
    <property type="match status" value="1"/>
</dbReference>
<comment type="caution">
    <text evidence="3">The sequence shown here is derived from an EMBL/GenBank/DDBJ whole genome shotgun (WGS) entry which is preliminary data.</text>
</comment>
<proteinExistence type="predicted"/>
<dbReference type="PROSITE" id="PS51464">
    <property type="entry name" value="SIS"/>
    <property type="match status" value="2"/>
</dbReference>
<organism evidence="3 4">
    <name type="scientific">Pseudonocardia xinjiangensis</name>
    <dbReference type="NCBI Taxonomy" id="75289"/>
    <lineage>
        <taxon>Bacteria</taxon>
        <taxon>Bacillati</taxon>
        <taxon>Actinomycetota</taxon>
        <taxon>Actinomycetes</taxon>
        <taxon>Pseudonocardiales</taxon>
        <taxon>Pseudonocardiaceae</taxon>
        <taxon>Pseudonocardia</taxon>
    </lineage>
</organism>
<keyword evidence="4" id="KW-1185">Reference proteome</keyword>
<name>A0ABX1REL1_9PSEU</name>
<dbReference type="PANTHER" id="PTHR10937">
    <property type="entry name" value="GLUCOSAMINE--FRUCTOSE-6-PHOSPHATE AMINOTRANSFERASE, ISOMERIZING"/>
    <property type="match status" value="1"/>
</dbReference>
<evidence type="ECO:0000313" key="3">
    <source>
        <dbReference type="EMBL" id="NMH78822.1"/>
    </source>
</evidence>
<dbReference type="CDD" id="cd05008">
    <property type="entry name" value="SIS_GlmS_GlmD_1"/>
    <property type="match status" value="1"/>
</dbReference>
<sequence>MTAVASHQPGRLMAAEIAEQPAVWRRLLADGPAAGLDAAAAQIRRRAPRTVLFVARGTSDHAALYAKYLAEIRLGLPAGLVSPSTMTAYGARPDLRDVLMIGISQSGGSPDLVRSLEVARAQGALTVAVTNNADSALARAAHAHVDVLAGAERSVAATKSYTAQLLALYLLLDRVVDGNGGGTSAAEALPDLGDALLARDAEIAAIAQRYRFAQRMITTGRGYSYPTAREAALKLMETAYVSAQAFSGADLLHGPLALVDPQVPVLAVVNEGVGGTAMEDVLPRLAERRADVCCVGHPAAVARAAVGFALPTGVPEELSPLLEILPFQLLARHVAVDRGEDPDAPRGLSKITETL</sequence>
<dbReference type="Gene3D" id="3.40.50.10490">
    <property type="entry name" value="Glucose-6-phosphate isomerase like protein, domain 1"/>
    <property type="match status" value="2"/>
</dbReference>
<feature type="domain" description="SIS" evidence="2">
    <location>
        <begin position="206"/>
        <end position="345"/>
    </location>
</feature>
<evidence type="ECO:0000256" key="1">
    <source>
        <dbReference type="ARBA" id="ARBA00022737"/>
    </source>
</evidence>
<accession>A0ABX1REL1</accession>
<dbReference type="Pfam" id="PF01380">
    <property type="entry name" value="SIS"/>
    <property type="match status" value="2"/>
</dbReference>
<dbReference type="SUPFAM" id="SSF53697">
    <property type="entry name" value="SIS domain"/>
    <property type="match status" value="1"/>
</dbReference>
<dbReference type="CDD" id="cd05009">
    <property type="entry name" value="SIS_GlmS_GlmD_2"/>
    <property type="match status" value="1"/>
</dbReference>
<dbReference type="Proteomes" id="UP001296706">
    <property type="component" value="Unassembled WGS sequence"/>
</dbReference>
<reference evidence="3 4" key="1">
    <citation type="submission" date="2020-04" db="EMBL/GenBank/DDBJ databases">
        <authorList>
            <person name="Klaysubun C."/>
            <person name="Duangmal K."/>
            <person name="Lipun K."/>
        </authorList>
    </citation>
    <scope>NUCLEOTIDE SEQUENCE [LARGE SCALE GENOMIC DNA]</scope>
    <source>
        <strain evidence="3 4">JCM 11839</strain>
    </source>
</reference>
<dbReference type="EMBL" id="JAAXKY010000052">
    <property type="protein sequence ID" value="NMH78822.1"/>
    <property type="molecule type" value="Genomic_DNA"/>
</dbReference>
<keyword evidence="1" id="KW-0677">Repeat</keyword>
<dbReference type="RefSeq" id="WP_169396888.1">
    <property type="nucleotide sequence ID" value="NZ_BAAAJH010000034.1"/>
</dbReference>
<gene>
    <name evidence="3" type="ORF">HF577_17235</name>
</gene>
<dbReference type="InterPro" id="IPR035490">
    <property type="entry name" value="GlmS/FrlB_SIS"/>
</dbReference>
<dbReference type="InterPro" id="IPR035466">
    <property type="entry name" value="GlmS/AgaS_SIS"/>
</dbReference>
<protein>
    <submittedName>
        <fullName evidence="3">SIS domain-containing protein</fullName>
    </submittedName>
</protein>
<dbReference type="InterPro" id="IPR046348">
    <property type="entry name" value="SIS_dom_sf"/>
</dbReference>